<dbReference type="RefSeq" id="WP_114454432.1">
    <property type="nucleotide sequence ID" value="NZ_VFPI01000006.1"/>
</dbReference>
<sequence length="209" mass="21707">MTLLSRTGRAAVALSAAALLAGCGAQETSGEPQSTSRPSQDLHGAPKVQNSLDTTAFHREPCSVLKPEQISALEMTQWKPEADLDSTGGPSCDWGYMGGPPDYTVSRTAVTFMVNGHGLKGTYSKRGKGVFEYFRELKPIEGYPAVAAGSTAGGTPEEEAACEVEVGVTDALSVLTQVNLGNGSPYQGDPCGRARAVATEVVQTLKAGA</sequence>
<feature type="chain" id="PRO_5038882034" evidence="2">
    <location>
        <begin position="22"/>
        <end position="209"/>
    </location>
</feature>
<proteinExistence type="predicted"/>
<gene>
    <name evidence="3" type="ORF">DFQ14_11349</name>
</gene>
<evidence type="ECO:0000256" key="1">
    <source>
        <dbReference type="SAM" id="MobiDB-lite"/>
    </source>
</evidence>
<dbReference type="Proteomes" id="UP000253495">
    <property type="component" value="Unassembled WGS sequence"/>
</dbReference>
<dbReference type="PROSITE" id="PS51257">
    <property type="entry name" value="PROKAR_LIPOPROTEIN"/>
    <property type="match status" value="1"/>
</dbReference>
<evidence type="ECO:0000313" key="4">
    <source>
        <dbReference type="Proteomes" id="UP000253495"/>
    </source>
</evidence>
<keyword evidence="2" id="KW-0732">Signal</keyword>
<dbReference type="OrthoDB" id="3678908at2"/>
<feature type="compositionally biased region" description="Polar residues" evidence="1">
    <location>
        <begin position="26"/>
        <end position="39"/>
    </location>
</feature>
<keyword evidence="4" id="KW-1185">Reference proteome</keyword>
<organism evidence="3 4">
    <name type="scientific">Halopolyspora algeriensis</name>
    <dbReference type="NCBI Taxonomy" id="1500506"/>
    <lineage>
        <taxon>Bacteria</taxon>
        <taxon>Bacillati</taxon>
        <taxon>Actinomycetota</taxon>
        <taxon>Actinomycetes</taxon>
        <taxon>Actinomycetes incertae sedis</taxon>
        <taxon>Halopolyspora</taxon>
    </lineage>
</organism>
<name>A0A368VH42_9ACTN</name>
<feature type="signal peptide" evidence="2">
    <location>
        <begin position="1"/>
        <end position="21"/>
    </location>
</feature>
<reference evidence="3 4" key="1">
    <citation type="submission" date="2018-07" db="EMBL/GenBank/DDBJ databases">
        <title>Genomic Encyclopedia of Type Strains, Phase III (KMG-III): the genomes of soil and plant-associated and newly described type strains.</title>
        <authorList>
            <person name="Whitman W."/>
        </authorList>
    </citation>
    <scope>NUCLEOTIDE SEQUENCE [LARGE SCALE GENOMIC DNA]</scope>
    <source>
        <strain evidence="3 4">CECT 8575</strain>
    </source>
</reference>
<dbReference type="InterPro" id="IPR024520">
    <property type="entry name" value="DUF3558"/>
</dbReference>
<dbReference type="Pfam" id="PF12079">
    <property type="entry name" value="DUF3558"/>
    <property type="match status" value="1"/>
</dbReference>
<protein>
    <submittedName>
        <fullName evidence="3">Uncharacterized protein DUF3558</fullName>
    </submittedName>
</protein>
<accession>A0A368VH42</accession>
<feature type="region of interest" description="Disordered" evidence="1">
    <location>
        <begin position="26"/>
        <end position="47"/>
    </location>
</feature>
<evidence type="ECO:0000313" key="3">
    <source>
        <dbReference type="EMBL" id="RCW39967.1"/>
    </source>
</evidence>
<dbReference type="EMBL" id="QPJC01000013">
    <property type="protein sequence ID" value="RCW39967.1"/>
    <property type="molecule type" value="Genomic_DNA"/>
</dbReference>
<comment type="caution">
    <text evidence="3">The sequence shown here is derived from an EMBL/GenBank/DDBJ whole genome shotgun (WGS) entry which is preliminary data.</text>
</comment>
<evidence type="ECO:0000256" key="2">
    <source>
        <dbReference type="SAM" id="SignalP"/>
    </source>
</evidence>
<dbReference type="AlphaFoldDB" id="A0A368VH42"/>